<sequence>MKLRSHLKICLLSHVFLIHTQQGTSLAGTASDTNDLSTKQDGSDWKNSMKIRIIILCLFLSSFSNFSYSQKISKFHQLYQRGDDYKKSSSFNLAEKTYLQALTIYSGNPDLYIDLISVLLHQQKNNEAEKYLKSGILKGANIDKLLNDSAINKKFKESTSWAKIYDIYRKEYNSSIPFQEERLKLVTLLQKDQDVRNLMEYFPELKRDSIVHSSDIENSEQVYAIVKKIGFPDRDKVGEDGAVAMYILLSHLLNDGLKDKDDLEYFEPLIKISVLKGTFEPFWMANLVDRNQVIRGLKQIYGSYWEYDSKSGKRIITPVEQIENVDQKRAEIGLAPLKTVQALGLVLPSNYKN</sequence>
<dbReference type="InterPro" id="IPR011990">
    <property type="entry name" value="TPR-like_helical_dom_sf"/>
</dbReference>
<proteinExistence type="predicted"/>
<dbReference type="AlphaFoldDB" id="A0AAJ6B5X9"/>
<name>A0AAJ6B5X9_9SPHI</name>
<dbReference type="Pfam" id="PF20329">
    <property type="entry name" value="DUF6624"/>
    <property type="match status" value="1"/>
</dbReference>
<evidence type="ECO:0008006" key="3">
    <source>
        <dbReference type="Google" id="ProtNLM"/>
    </source>
</evidence>
<organism evidence="1 2">
    <name type="scientific">Candidatus Pedobacter colombiensis</name>
    <dbReference type="NCBI Taxonomy" id="3121371"/>
    <lineage>
        <taxon>Bacteria</taxon>
        <taxon>Pseudomonadati</taxon>
        <taxon>Bacteroidota</taxon>
        <taxon>Sphingobacteriia</taxon>
        <taxon>Sphingobacteriales</taxon>
        <taxon>Sphingobacteriaceae</taxon>
        <taxon>Pedobacter</taxon>
    </lineage>
</organism>
<accession>A0AAJ6B5X9</accession>
<dbReference type="InterPro" id="IPR046732">
    <property type="entry name" value="DUF6624"/>
</dbReference>
<evidence type="ECO:0000313" key="2">
    <source>
        <dbReference type="Proteomes" id="UP001214530"/>
    </source>
</evidence>
<dbReference type="SUPFAM" id="SSF48452">
    <property type="entry name" value="TPR-like"/>
    <property type="match status" value="1"/>
</dbReference>
<dbReference type="Gene3D" id="1.25.40.10">
    <property type="entry name" value="Tetratricopeptide repeat domain"/>
    <property type="match status" value="1"/>
</dbReference>
<dbReference type="Proteomes" id="UP001214530">
    <property type="component" value="Chromosome"/>
</dbReference>
<evidence type="ECO:0000313" key="1">
    <source>
        <dbReference type="EMBL" id="WEK18600.1"/>
    </source>
</evidence>
<gene>
    <name evidence="1" type="ORF">P0Y49_17570</name>
</gene>
<reference evidence="1" key="1">
    <citation type="submission" date="2023-03" db="EMBL/GenBank/DDBJ databases">
        <title>Andean soil-derived lignocellulolytic bacterial consortium as a source of novel taxa and putative plastic-active enzymes.</title>
        <authorList>
            <person name="Diaz-Garcia L."/>
            <person name="Chuvochina M."/>
            <person name="Feuerriegel G."/>
            <person name="Bunk B."/>
            <person name="Sproer C."/>
            <person name="Streit W.R."/>
            <person name="Rodriguez L.M."/>
            <person name="Overmann J."/>
            <person name="Jimenez D.J."/>
        </authorList>
    </citation>
    <scope>NUCLEOTIDE SEQUENCE</scope>
    <source>
        <strain evidence="1">MAG 3858</strain>
    </source>
</reference>
<dbReference type="EMBL" id="CP119313">
    <property type="protein sequence ID" value="WEK18600.1"/>
    <property type="molecule type" value="Genomic_DNA"/>
</dbReference>
<protein>
    <recommendedName>
        <fullName evidence="3">Tetratricopeptide repeat protein</fullName>
    </recommendedName>
</protein>